<reference evidence="13" key="2">
    <citation type="submission" date="2025-09" db="UniProtKB">
        <authorList>
            <consortium name="Ensembl"/>
        </authorList>
    </citation>
    <scope>IDENTIFICATION</scope>
</reference>
<dbReference type="GO" id="GO:0005634">
    <property type="term" value="C:nucleus"/>
    <property type="evidence" value="ECO:0007669"/>
    <property type="project" value="UniProtKB-SubCell"/>
</dbReference>
<reference evidence="13" key="1">
    <citation type="submission" date="2025-08" db="UniProtKB">
        <authorList>
            <consortium name="Ensembl"/>
        </authorList>
    </citation>
    <scope>IDENTIFICATION</scope>
</reference>
<evidence type="ECO:0000313" key="14">
    <source>
        <dbReference type="Proteomes" id="UP000694427"/>
    </source>
</evidence>
<comment type="similarity">
    <text evidence="2 6">Belongs to the ELP1/IKA1 family.</text>
</comment>
<dbReference type="Pfam" id="PF23925">
    <property type="entry name" value="A-sol_ELP1"/>
    <property type="match status" value="1"/>
</dbReference>
<dbReference type="Ensembl" id="ENSCCRT00010024021.1">
    <property type="protein sequence ID" value="ENSCCRP00010021954.1"/>
    <property type="gene ID" value="ENSCCRG00010009461.1"/>
</dbReference>
<feature type="region of interest" description="Disordered" evidence="7">
    <location>
        <begin position="1087"/>
        <end position="1117"/>
    </location>
</feature>
<sequence>RQSSGQAVLTTTCVCCECHPPKMRNLSLLQRFKCVDLSFPGSPQCFSIRSETGTVLVASELAITEFDPRTQEVHKEVSLTAEEYLPEDGSGVVVAIQDLPDQESVCVATGSGDVILYNLNTSQLECVGSVESGLTGMTWSPDQELVTLTTGQETIIMMTKDFEPITEVAINQDDFGEGKFITVGWGKKETQFHGSEGKQAAQRKPALPWDDRKPRITWRGDGQFFAVSTVCPQTGARKVRIWNRECVLQATSEVVNGLEQPLCWRPSGSLIASTQRHPNKHSVVFMEKNGLLHGDFNLPFGKEQVKVKELLWNSDSTVLAVWMEDLKPGENEHPNTYIQLWTVGNYHWYLKQSLHFGSEPLRALACVCWDPEKPLRLHLLTRGWVSYTYDWGWSTDRSHGTDYHDNANVAVIDGDKILLTTFRQCVIPPPMCAFELQLPVPVNLVTFRSQAQRTNELAALTADGHIYCLFFLNSWCWSFLRSDVPVDGFVISLCHSLGNGTVALQLDDGQIRKVHMGQSVSPLIITGTGFGFYVCFSAKIQAGMLTGVSLPQVASNISSFVVYDDFLLLTTHSHMCHCLNLSTLSIKGLQSALSSDAHQNDETVRKVERGSRIVSVVPQDTRLILQMPRGNLETIHHQALVLAQLRKWLDGLRFKDAFECMRKLRINLNLIYDHNPTVFLANIEMFLKQIDSINYINLFLTELKEEDTTTTMYPCPSRSASSSVSGKGGKKVDIICDALRSTMETLDPQKYCLCILTSHVRKTTPELELALQKVHELRGDSVSAEEALKYLLFLVNVNELYEHSLGTYDFDLVLMVAEKSQKDPKEYLPFLNMLKTLEPNYQRYTIDKHLKRYRKAIHHLSKCGEEHFTELLNLVKDQRLYSDALELYSLNSEQYKTLSVAYAEHLVEQQQAEQAGLLLWRCGENARALQAFVSCTSWRNALAVATHIPLPPEQLALLARDLAEKLLEARRHKQAALCLEQYAKDCEEAISALIQGAAWEEALRLIYLYNRQDIIETDLKSALLDAHSNQTSFLESQKALFIRHKNRLAVVQELKAKARLELFDEDGPDCADAELYSEASSVLTGSHLGSKYSRSNSRISSRSSKNRRKAEGKKHSLKEGSPFEDIALLNALTQIITIVDKMRVHSLLKALVLFQFDGAASSLQRDYGELLQLMETALPEIWTDNLQQGQTPLTGPNSTANSIMASFQQQRPAVPQQEALTAPKMRIAVKWKLSILK</sequence>
<name>A0A8C1ITC8_CYPCA</name>
<organism evidence="13 14">
    <name type="scientific">Cyprinus carpio</name>
    <name type="common">Common carp</name>
    <dbReference type="NCBI Taxonomy" id="7962"/>
    <lineage>
        <taxon>Eukaryota</taxon>
        <taxon>Metazoa</taxon>
        <taxon>Chordata</taxon>
        <taxon>Craniata</taxon>
        <taxon>Vertebrata</taxon>
        <taxon>Euteleostomi</taxon>
        <taxon>Actinopterygii</taxon>
        <taxon>Neopterygii</taxon>
        <taxon>Teleostei</taxon>
        <taxon>Ostariophysi</taxon>
        <taxon>Cypriniformes</taxon>
        <taxon>Cyprinidae</taxon>
        <taxon>Cyprininae</taxon>
        <taxon>Cyprinus</taxon>
    </lineage>
</organism>
<feature type="compositionally biased region" description="Low complexity" evidence="7">
    <location>
        <begin position="1090"/>
        <end position="1103"/>
    </location>
</feature>
<comment type="pathway">
    <text evidence="1">tRNA modification; 5-methoxycarbonylmethyl-2-thiouridine-tRNA biosynthesis.</text>
</comment>
<evidence type="ECO:0000256" key="2">
    <source>
        <dbReference type="ARBA" id="ARBA00006086"/>
    </source>
</evidence>
<evidence type="ECO:0000259" key="9">
    <source>
        <dbReference type="Pfam" id="PF23797"/>
    </source>
</evidence>
<dbReference type="Pfam" id="PF23797">
    <property type="entry name" value="Beta-prop_ELP1_2nd"/>
    <property type="match status" value="2"/>
</dbReference>
<dbReference type="InterPro" id="IPR056165">
    <property type="entry name" value="Beta-prop_ELP1_2nd"/>
</dbReference>
<dbReference type="AlphaFoldDB" id="A0A8C1ITC8"/>
<dbReference type="InterPro" id="IPR056164">
    <property type="entry name" value="Beta-prop_ELP1_1st"/>
</dbReference>
<evidence type="ECO:0000259" key="8">
    <source>
        <dbReference type="Pfam" id="PF04762"/>
    </source>
</evidence>
<dbReference type="GO" id="GO:0000049">
    <property type="term" value="F:tRNA binding"/>
    <property type="evidence" value="ECO:0007669"/>
    <property type="project" value="TreeGrafter"/>
</dbReference>
<dbReference type="InterPro" id="IPR015943">
    <property type="entry name" value="WD40/YVTN_repeat-like_dom_sf"/>
</dbReference>
<dbReference type="GO" id="GO:0005829">
    <property type="term" value="C:cytosol"/>
    <property type="evidence" value="ECO:0007669"/>
    <property type="project" value="TreeGrafter"/>
</dbReference>
<dbReference type="PIRSF" id="PIRSF017233">
    <property type="entry name" value="IKAP"/>
    <property type="match status" value="1"/>
</dbReference>
<feature type="domain" description="ELP1 alpha-solenoid" evidence="11">
    <location>
        <begin position="639"/>
        <end position="834"/>
    </location>
</feature>
<keyword evidence="3 6" id="KW-0963">Cytoplasm</keyword>
<dbReference type="GO" id="GO:0002926">
    <property type="term" value="P:tRNA wobble base 5-methoxycarbonylmethyl-2-thiouridinylation"/>
    <property type="evidence" value="ECO:0007669"/>
    <property type="project" value="TreeGrafter"/>
</dbReference>
<evidence type="ECO:0000256" key="5">
    <source>
        <dbReference type="ARBA" id="ARBA00029535"/>
    </source>
</evidence>
<evidence type="ECO:0000259" key="12">
    <source>
        <dbReference type="Pfam" id="PF23936"/>
    </source>
</evidence>
<keyword evidence="4" id="KW-0819">tRNA processing</keyword>
<dbReference type="Pfam" id="PF23878">
    <property type="entry name" value="TPR_ELP1"/>
    <property type="match status" value="1"/>
</dbReference>
<feature type="domain" description="ELP1 N-terminal second beta-propeller" evidence="9">
    <location>
        <begin position="411"/>
        <end position="468"/>
    </location>
</feature>
<feature type="domain" description="ELP1 TPR" evidence="10">
    <location>
        <begin position="841"/>
        <end position="1004"/>
    </location>
</feature>
<feature type="domain" description="ELP1 first N-terminal beta-propeller" evidence="8">
    <location>
        <begin position="23"/>
        <end position="372"/>
    </location>
</feature>
<dbReference type="InterPro" id="IPR056166">
    <property type="entry name" value="TPR_ELP1"/>
</dbReference>
<dbReference type="PANTHER" id="PTHR12747:SF0">
    <property type="entry name" value="ELONGATOR COMPLEX PROTEIN 1"/>
    <property type="match status" value="1"/>
</dbReference>
<evidence type="ECO:0000256" key="3">
    <source>
        <dbReference type="ARBA" id="ARBA00022490"/>
    </source>
</evidence>
<dbReference type="PANTHER" id="PTHR12747">
    <property type="entry name" value="ELONGATOR COMPLEX PROTEIN 1"/>
    <property type="match status" value="1"/>
</dbReference>
<dbReference type="InterPro" id="IPR056169">
    <property type="entry name" value="HB_ELP1"/>
</dbReference>
<evidence type="ECO:0000313" key="13">
    <source>
        <dbReference type="Ensembl" id="ENSCCRP00010021954.1"/>
    </source>
</evidence>
<dbReference type="InterPro" id="IPR006849">
    <property type="entry name" value="Elp1"/>
</dbReference>
<dbReference type="SUPFAM" id="SSF82171">
    <property type="entry name" value="DPP6 N-terminal domain-like"/>
    <property type="match status" value="1"/>
</dbReference>
<evidence type="ECO:0000259" key="11">
    <source>
        <dbReference type="Pfam" id="PF23925"/>
    </source>
</evidence>
<dbReference type="Proteomes" id="UP000694427">
    <property type="component" value="Unplaced"/>
</dbReference>
<proteinExistence type="inferred from homology"/>
<dbReference type="Pfam" id="PF23936">
    <property type="entry name" value="HB_ELP1"/>
    <property type="match status" value="1"/>
</dbReference>
<dbReference type="GO" id="GO:0033588">
    <property type="term" value="C:elongator holoenzyme complex"/>
    <property type="evidence" value="ECO:0007669"/>
    <property type="project" value="InterPro"/>
</dbReference>
<keyword evidence="6" id="KW-0539">Nucleus</keyword>
<keyword evidence="14" id="KW-1185">Reference proteome</keyword>
<accession>A0A8C1ITC8</accession>
<evidence type="ECO:0000256" key="6">
    <source>
        <dbReference type="PIRNR" id="PIRNR017233"/>
    </source>
</evidence>
<dbReference type="Gene3D" id="2.130.10.10">
    <property type="entry name" value="YVTN repeat-like/Quinoprotein amine dehydrogenase"/>
    <property type="match status" value="1"/>
</dbReference>
<dbReference type="UniPathway" id="UPA00988"/>
<protein>
    <recommendedName>
        <fullName evidence="5 6">Elongator complex protein 1</fullName>
    </recommendedName>
</protein>
<comment type="subcellular location">
    <subcellularLocation>
        <location evidence="6">Cytoplasm</location>
    </subcellularLocation>
    <subcellularLocation>
        <location evidence="6">Nucleus</location>
    </subcellularLocation>
</comment>
<feature type="domain" description="ELP1 N-terminal second beta-propeller" evidence="9">
    <location>
        <begin position="552"/>
        <end position="614"/>
    </location>
</feature>
<gene>
    <name evidence="13" type="primary">elp1</name>
</gene>
<evidence type="ECO:0000256" key="7">
    <source>
        <dbReference type="SAM" id="MobiDB-lite"/>
    </source>
</evidence>
<evidence type="ECO:0000259" key="10">
    <source>
        <dbReference type="Pfam" id="PF23878"/>
    </source>
</evidence>
<evidence type="ECO:0000256" key="1">
    <source>
        <dbReference type="ARBA" id="ARBA00005043"/>
    </source>
</evidence>
<comment type="function">
    <text evidence="6">Component of the elongator complex which is required for multiple tRNA modifications, including mcm5U (5-methoxycarbonylmethyl uridine), mcm5s2U (5-methoxycarbonylmethyl-2-thiouridine), and ncm5U (5-carbamoylmethyl uridine). The elongator complex catalyzes formation of carboxymethyluridine in the wobble base at position 34 in tRNAs.</text>
</comment>
<feature type="domain" description="ELP1 three-helical bundle" evidence="12">
    <location>
        <begin position="1013"/>
        <end position="1181"/>
    </location>
</feature>
<dbReference type="InterPro" id="IPR056167">
    <property type="entry name" value="A-sol_ELP1"/>
</dbReference>
<dbReference type="Pfam" id="PF04762">
    <property type="entry name" value="Beta-prop_ELP1_1st"/>
    <property type="match status" value="1"/>
</dbReference>
<evidence type="ECO:0000256" key="4">
    <source>
        <dbReference type="ARBA" id="ARBA00022694"/>
    </source>
</evidence>